<dbReference type="Pfam" id="PF04265">
    <property type="entry name" value="TPK_B1_binding"/>
    <property type="match status" value="1"/>
</dbReference>
<dbReference type="GO" id="GO:0016301">
    <property type="term" value="F:kinase activity"/>
    <property type="evidence" value="ECO:0007669"/>
    <property type="project" value="UniProtKB-UniRule"/>
</dbReference>
<dbReference type="EMBL" id="JH687559">
    <property type="protein sequence ID" value="EIN03724.1"/>
    <property type="molecule type" value="Genomic_DNA"/>
</dbReference>
<comment type="similarity">
    <text evidence="2 7">Belongs to the thiamine pyrophosphokinase family.</text>
</comment>
<dbReference type="InterPro" id="IPR036371">
    <property type="entry name" value="TPK_B1-bd_sf"/>
</dbReference>
<evidence type="ECO:0000256" key="5">
    <source>
        <dbReference type="ARBA" id="ARBA00022777"/>
    </source>
</evidence>
<dbReference type="EC" id="2.7.6.2" evidence="7"/>
<evidence type="ECO:0000259" key="8">
    <source>
        <dbReference type="SMART" id="SM00983"/>
    </source>
</evidence>
<comment type="catalytic activity">
    <reaction evidence="7">
        <text>thiamine + ATP = thiamine diphosphate + AMP + H(+)</text>
        <dbReference type="Rhea" id="RHEA:11576"/>
        <dbReference type="ChEBI" id="CHEBI:15378"/>
        <dbReference type="ChEBI" id="CHEBI:18385"/>
        <dbReference type="ChEBI" id="CHEBI:30616"/>
        <dbReference type="ChEBI" id="CHEBI:58937"/>
        <dbReference type="ChEBI" id="CHEBI:456215"/>
    </reaction>
</comment>
<accession>R7S1L9</accession>
<keyword evidence="5 7" id="KW-0418">Kinase</keyword>
<dbReference type="NCBIfam" id="TIGR01378">
    <property type="entry name" value="thi_PPkinase"/>
    <property type="match status" value="1"/>
</dbReference>
<dbReference type="InterPro" id="IPR006282">
    <property type="entry name" value="Thi_PPkinase"/>
</dbReference>
<dbReference type="Gene3D" id="3.40.50.10240">
    <property type="entry name" value="Thiamin pyrophosphokinase, catalytic domain"/>
    <property type="match status" value="1"/>
</dbReference>
<dbReference type="KEGG" id="psq:PUNSTDRAFT_77603"/>
<dbReference type="InterPro" id="IPR016966">
    <property type="entry name" value="Thiamin_pyrophosphokinase_euk"/>
</dbReference>
<dbReference type="GO" id="GO:0004788">
    <property type="term" value="F:thiamine diphosphokinase activity"/>
    <property type="evidence" value="ECO:0007669"/>
    <property type="project" value="UniProtKB-UniRule"/>
</dbReference>
<dbReference type="PIRSF" id="PIRSF031057">
    <property type="entry name" value="Thiamin_pyrophosphokinase"/>
    <property type="match status" value="1"/>
</dbReference>
<dbReference type="Gene3D" id="2.60.120.320">
    <property type="entry name" value="Thiamin pyrophosphokinase, thiamin-binding domain"/>
    <property type="match status" value="1"/>
</dbReference>
<dbReference type="GeneID" id="18885733"/>
<dbReference type="AlphaFoldDB" id="R7S1L9"/>
<dbReference type="Pfam" id="PF04263">
    <property type="entry name" value="TPK_catalytic"/>
    <property type="match status" value="1"/>
</dbReference>
<dbReference type="InterPro" id="IPR036759">
    <property type="entry name" value="TPK_catalytic_sf"/>
</dbReference>
<evidence type="ECO:0000256" key="4">
    <source>
        <dbReference type="ARBA" id="ARBA00022741"/>
    </source>
</evidence>
<evidence type="ECO:0000256" key="2">
    <source>
        <dbReference type="ARBA" id="ARBA00006785"/>
    </source>
</evidence>
<dbReference type="GO" id="GO:0006772">
    <property type="term" value="P:thiamine metabolic process"/>
    <property type="evidence" value="ECO:0007669"/>
    <property type="project" value="InterPro"/>
</dbReference>
<dbReference type="PANTHER" id="PTHR13622">
    <property type="entry name" value="THIAMIN PYROPHOSPHOKINASE"/>
    <property type="match status" value="1"/>
</dbReference>
<dbReference type="FunFam" id="2.60.120.320:FF:000001">
    <property type="entry name" value="Thiamine pyrophosphokinase"/>
    <property type="match status" value="1"/>
</dbReference>
<dbReference type="RefSeq" id="XP_007389009.1">
    <property type="nucleotide sequence ID" value="XM_007388947.1"/>
</dbReference>
<feature type="domain" description="Thiamin pyrophosphokinase thiamin-binding" evidence="8">
    <location>
        <begin position="177"/>
        <end position="245"/>
    </location>
</feature>
<evidence type="ECO:0000256" key="6">
    <source>
        <dbReference type="ARBA" id="ARBA00022840"/>
    </source>
</evidence>
<dbReference type="OrthoDB" id="25149at2759"/>
<dbReference type="CDD" id="cd07995">
    <property type="entry name" value="TPK"/>
    <property type="match status" value="1"/>
</dbReference>
<dbReference type="HOGENOM" id="CLU_044237_0_0_1"/>
<dbReference type="SUPFAM" id="SSF63862">
    <property type="entry name" value="Thiamin pyrophosphokinase, substrate-binding domain"/>
    <property type="match status" value="1"/>
</dbReference>
<evidence type="ECO:0000313" key="10">
    <source>
        <dbReference type="Proteomes" id="UP000054196"/>
    </source>
</evidence>
<dbReference type="Proteomes" id="UP000054196">
    <property type="component" value="Unassembled WGS sequence"/>
</dbReference>
<name>R7S1L9_PUNST</name>
<dbReference type="SMART" id="SM00983">
    <property type="entry name" value="TPK_B1_binding"/>
    <property type="match status" value="1"/>
</dbReference>
<evidence type="ECO:0000313" key="9">
    <source>
        <dbReference type="EMBL" id="EIN03724.1"/>
    </source>
</evidence>
<keyword evidence="3 7" id="KW-0808">Transferase</keyword>
<gene>
    <name evidence="9" type="ORF">PUNSTDRAFT_77603</name>
</gene>
<keyword evidence="10" id="KW-1185">Reference proteome</keyword>
<dbReference type="GO" id="GO:0009229">
    <property type="term" value="P:thiamine diphosphate biosynthetic process"/>
    <property type="evidence" value="ECO:0007669"/>
    <property type="project" value="UniProtKB-UniRule"/>
</dbReference>
<sequence>MTRSWAPLANNEAETRPRPRALVVLNQPFSIGLLDRLWSSAQWRCCADGGANRLHDLLLRSAPAARRRYIPDLVKGDFDSLRDDVKAYYTSQGASVVHDEDQYSTDLMKCVHALEEKEKSEGVQVPVVQYELILLGGLSGRLDQTVHTLHYLHKMRKSRDTVYAFTDDNVGWVLDEGDHEIHVDQTLFGPTCGLLPVGIETTTLTTRGLRWDIENWESSFDTRISTSNQFVPGQDVVRVSTTRPIWWCMEIRASGL</sequence>
<evidence type="ECO:0000256" key="3">
    <source>
        <dbReference type="ARBA" id="ARBA00022679"/>
    </source>
</evidence>
<dbReference type="eggNOG" id="KOG3153">
    <property type="taxonomic scope" value="Eukaryota"/>
</dbReference>
<dbReference type="GO" id="GO:0005524">
    <property type="term" value="F:ATP binding"/>
    <property type="evidence" value="ECO:0007669"/>
    <property type="project" value="UniProtKB-UniRule"/>
</dbReference>
<organism evidence="9 10">
    <name type="scientific">Punctularia strigosozonata (strain HHB-11173)</name>
    <name type="common">White-rot fungus</name>
    <dbReference type="NCBI Taxonomy" id="741275"/>
    <lineage>
        <taxon>Eukaryota</taxon>
        <taxon>Fungi</taxon>
        <taxon>Dikarya</taxon>
        <taxon>Basidiomycota</taxon>
        <taxon>Agaricomycotina</taxon>
        <taxon>Agaricomycetes</taxon>
        <taxon>Corticiales</taxon>
        <taxon>Punctulariaceae</taxon>
        <taxon>Punctularia</taxon>
    </lineage>
</organism>
<dbReference type="PANTHER" id="PTHR13622:SF8">
    <property type="entry name" value="THIAMIN PYROPHOSPHOKINASE 1"/>
    <property type="match status" value="1"/>
</dbReference>
<comment type="pathway">
    <text evidence="1 7">Cofactor biosynthesis; thiamine diphosphate biosynthesis; thiamine diphosphate from thiamine: step 1/1.</text>
</comment>
<dbReference type="OMA" id="HHLYMMT"/>
<evidence type="ECO:0000256" key="7">
    <source>
        <dbReference type="PIRNR" id="PIRNR031057"/>
    </source>
</evidence>
<reference evidence="10" key="1">
    <citation type="journal article" date="2012" name="Science">
        <title>The Paleozoic origin of enzymatic lignin decomposition reconstructed from 31 fungal genomes.</title>
        <authorList>
            <person name="Floudas D."/>
            <person name="Binder M."/>
            <person name="Riley R."/>
            <person name="Barry K."/>
            <person name="Blanchette R.A."/>
            <person name="Henrissat B."/>
            <person name="Martinez A.T."/>
            <person name="Otillar R."/>
            <person name="Spatafora J.W."/>
            <person name="Yadav J.S."/>
            <person name="Aerts A."/>
            <person name="Benoit I."/>
            <person name="Boyd A."/>
            <person name="Carlson A."/>
            <person name="Copeland A."/>
            <person name="Coutinho P.M."/>
            <person name="de Vries R.P."/>
            <person name="Ferreira P."/>
            <person name="Findley K."/>
            <person name="Foster B."/>
            <person name="Gaskell J."/>
            <person name="Glotzer D."/>
            <person name="Gorecki P."/>
            <person name="Heitman J."/>
            <person name="Hesse C."/>
            <person name="Hori C."/>
            <person name="Igarashi K."/>
            <person name="Jurgens J.A."/>
            <person name="Kallen N."/>
            <person name="Kersten P."/>
            <person name="Kohler A."/>
            <person name="Kuees U."/>
            <person name="Kumar T.K.A."/>
            <person name="Kuo A."/>
            <person name="LaButti K."/>
            <person name="Larrondo L.F."/>
            <person name="Lindquist E."/>
            <person name="Ling A."/>
            <person name="Lombard V."/>
            <person name="Lucas S."/>
            <person name="Lundell T."/>
            <person name="Martin R."/>
            <person name="McLaughlin D.J."/>
            <person name="Morgenstern I."/>
            <person name="Morin E."/>
            <person name="Murat C."/>
            <person name="Nagy L.G."/>
            <person name="Nolan M."/>
            <person name="Ohm R.A."/>
            <person name="Patyshakuliyeva A."/>
            <person name="Rokas A."/>
            <person name="Ruiz-Duenas F.J."/>
            <person name="Sabat G."/>
            <person name="Salamov A."/>
            <person name="Samejima M."/>
            <person name="Schmutz J."/>
            <person name="Slot J.C."/>
            <person name="St John F."/>
            <person name="Stenlid J."/>
            <person name="Sun H."/>
            <person name="Sun S."/>
            <person name="Syed K."/>
            <person name="Tsang A."/>
            <person name="Wiebenga A."/>
            <person name="Young D."/>
            <person name="Pisabarro A."/>
            <person name="Eastwood D.C."/>
            <person name="Martin F."/>
            <person name="Cullen D."/>
            <person name="Grigoriev I.V."/>
            <person name="Hibbett D.S."/>
        </authorList>
    </citation>
    <scope>NUCLEOTIDE SEQUENCE [LARGE SCALE GENOMIC DNA]</scope>
    <source>
        <strain evidence="10">HHB-11173 SS5</strain>
    </source>
</reference>
<keyword evidence="4 7" id="KW-0547">Nucleotide-binding</keyword>
<dbReference type="InterPro" id="IPR007373">
    <property type="entry name" value="Thiamin_PyroPKinase_B1-bd"/>
</dbReference>
<protein>
    <recommendedName>
        <fullName evidence="7">Thiamine pyrophosphokinase</fullName>
        <ecNumber evidence="7">2.7.6.2</ecNumber>
    </recommendedName>
</protein>
<dbReference type="SUPFAM" id="SSF63999">
    <property type="entry name" value="Thiamin pyrophosphokinase, catalytic domain"/>
    <property type="match status" value="1"/>
</dbReference>
<evidence type="ECO:0000256" key="1">
    <source>
        <dbReference type="ARBA" id="ARBA00005078"/>
    </source>
</evidence>
<proteinExistence type="inferred from homology"/>
<dbReference type="GO" id="GO:0030975">
    <property type="term" value="F:thiamine binding"/>
    <property type="evidence" value="ECO:0007669"/>
    <property type="project" value="UniProtKB-UniRule"/>
</dbReference>
<dbReference type="UniPathway" id="UPA00060">
    <property type="reaction ID" value="UER00597"/>
</dbReference>
<keyword evidence="6 7" id="KW-0067">ATP-binding</keyword>
<dbReference type="InterPro" id="IPR007371">
    <property type="entry name" value="TPK_catalytic"/>
</dbReference>